<evidence type="ECO:0008006" key="3">
    <source>
        <dbReference type="Google" id="ProtNLM"/>
    </source>
</evidence>
<comment type="similarity">
    <text evidence="1">Belongs to the PPR family. P subfamily.</text>
</comment>
<sequence length="213" mass="23785">MRGVFVPSAVQKTTLIADHSKGFSSKKIFGIFRSLGSSNVVLLRKLEVALQDHQVDEAWITSIDFKNLYGFPMGSKMCDGFLPLSSKRSVHAKVVKPDAMALNQVLDACVRCYCQCTLAIIVAQIHEMNGQRDGIKKLKDKVEKPWQSLSMDTEDMGELLSFQSFYFAFNRTFMHSASPVYVLMLTDSCVHLGWLEMAHDILNEMDAAGLGIP</sequence>
<protein>
    <recommendedName>
        <fullName evidence="3">Pentatricopeptide repeat-containing protein</fullName>
    </recommendedName>
</protein>
<reference evidence="2" key="1">
    <citation type="submission" date="2018-10" db="EMBL/GenBank/DDBJ databases">
        <title>Population genomic analysis revealed the cold adaptation of white poplar.</title>
        <authorList>
            <person name="Liu Y.-J."/>
        </authorList>
    </citation>
    <scope>NUCLEOTIDE SEQUENCE [LARGE SCALE GENOMIC DNA]</scope>
    <source>
        <strain evidence="2">PAL-ZL1</strain>
    </source>
</reference>
<proteinExistence type="inferred from homology"/>
<accession>A0A4U5NR04</accession>
<evidence type="ECO:0000256" key="1">
    <source>
        <dbReference type="ARBA" id="ARBA00007626"/>
    </source>
</evidence>
<name>A0A4U5NR04_POPAL</name>
<comment type="caution">
    <text evidence="2">The sequence shown here is derived from an EMBL/GenBank/DDBJ whole genome shotgun (WGS) entry which is preliminary data.</text>
</comment>
<gene>
    <name evidence="2" type="ORF">D5086_0000246980</name>
</gene>
<dbReference type="PANTHER" id="PTHR46598:SF3">
    <property type="entry name" value="OS07G0495300 PROTEIN"/>
    <property type="match status" value="1"/>
</dbReference>
<dbReference type="EMBL" id="RCHU01000939">
    <property type="protein sequence ID" value="TKR85556.1"/>
    <property type="molecule type" value="Genomic_DNA"/>
</dbReference>
<organism evidence="2">
    <name type="scientific">Populus alba</name>
    <name type="common">White poplar</name>
    <dbReference type="NCBI Taxonomy" id="43335"/>
    <lineage>
        <taxon>Eukaryota</taxon>
        <taxon>Viridiplantae</taxon>
        <taxon>Streptophyta</taxon>
        <taxon>Embryophyta</taxon>
        <taxon>Tracheophyta</taxon>
        <taxon>Spermatophyta</taxon>
        <taxon>Magnoliopsida</taxon>
        <taxon>eudicotyledons</taxon>
        <taxon>Gunneridae</taxon>
        <taxon>Pentapetalae</taxon>
        <taxon>rosids</taxon>
        <taxon>fabids</taxon>
        <taxon>Malpighiales</taxon>
        <taxon>Salicaceae</taxon>
        <taxon>Saliceae</taxon>
        <taxon>Populus</taxon>
    </lineage>
</organism>
<dbReference type="AlphaFoldDB" id="A0A4U5NR04"/>
<evidence type="ECO:0000313" key="2">
    <source>
        <dbReference type="EMBL" id="TKR85556.1"/>
    </source>
</evidence>
<dbReference type="PANTHER" id="PTHR46598">
    <property type="entry name" value="BNAC05G43320D PROTEIN"/>
    <property type="match status" value="1"/>
</dbReference>